<dbReference type="Proteomes" id="UP001055025">
    <property type="component" value="Unassembled WGS sequence"/>
</dbReference>
<keyword evidence="3" id="KW-1185">Reference proteome</keyword>
<evidence type="ECO:0000313" key="3">
    <source>
        <dbReference type="Proteomes" id="UP001055025"/>
    </source>
</evidence>
<accession>A0AAV5B189</accession>
<sequence>MSTPHQKNCTLPMADAGATASMVNTTQITDNTTSTNENLLAGMAASSQGMGDPRRRVDAGPLSDEPLGRTAARRRSAAAG</sequence>
<evidence type="ECO:0000313" key="2">
    <source>
        <dbReference type="EMBL" id="GJM54401.1"/>
    </source>
</evidence>
<reference evidence="2" key="1">
    <citation type="journal article" date="2022" name="Int. J. Syst. Evol. Microbiol.">
        <title>Granulimonas faecalis gen. nov., sp. nov., and Leptogranulimonas caecicola gen. nov., sp. nov., novel lactate-producing Atopobiaceae bacteria isolated from mouse intestines, and an emended description of the family Atopobiaceae.</title>
        <authorList>
            <person name="Morinaga K."/>
            <person name="Kusada H."/>
            <person name="Sakamoto S."/>
            <person name="Murakami T."/>
            <person name="Toyoda A."/>
            <person name="Mori H."/>
            <person name="Meng X.Y."/>
            <person name="Takashino M."/>
            <person name="Murotomi K."/>
            <person name="Tamaki H."/>
        </authorList>
    </citation>
    <scope>NUCLEOTIDE SEQUENCE</scope>
    <source>
        <strain evidence="2">OPF53</strain>
    </source>
</reference>
<comment type="caution">
    <text evidence="2">The sequence shown here is derived from an EMBL/GenBank/DDBJ whole genome shotgun (WGS) entry which is preliminary data.</text>
</comment>
<evidence type="ECO:0000256" key="1">
    <source>
        <dbReference type="SAM" id="MobiDB-lite"/>
    </source>
</evidence>
<feature type="region of interest" description="Disordered" evidence="1">
    <location>
        <begin position="44"/>
        <end position="80"/>
    </location>
</feature>
<dbReference type="AlphaFoldDB" id="A0AAV5B189"/>
<dbReference type="EMBL" id="BQKC01000001">
    <property type="protein sequence ID" value="GJM54401.1"/>
    <property type="molecule type" value="Genomic_DNA"/>
</dbReference>
<proteinExistence type="predicted"/>
<feature type="compositionally biased region" description="Basic residues" evidence="1">
    <location>
        <begin position="71"/>
        <end position="80"/>
    </location>
</feature>
<gene>
    <name evidence="2" type="ORF">ATOP_00560</name>
</gene>
<name>A0AAV5B189_9ACTN</name>
<organism evidence="2 3">
    <name type="scientific">Granulimonas faecalis</name>
    <dbReference type="NCBI Taxonomy" id="2894155"/>
    <lineage>
        <taxon>Bacteria</taxon>
        <taxon>Bacillati</taxon>
        <taxon>Actinomycetota</taxon>
        <taxon>Coriobacteriia</taxon>
        <taxon>Coriobacteriales</taxon>
        <taxon>Kribbibacteriaceae</taxon>
        <taxon>Granulimonas</taxon>
    </lineage>
</organism>
<protein>
    <submittedName>
        <fullName evidence="2">Uncharacterized protein</fullName>
    </submittedName>
</protein>